<evidence type="ECO:0000313" key="12">
    <source>
        <dbReference type="EMBL" id="SFP85212.1"/>
    </source>
</evidence>
<reference evidence="13" key="1">
    <citation type="submission" date="2016-10" db="EMBL/GenBank/DDBJ databases">
        <authorList>
            <person name="Varghese N."/>
            <person name="Submissions S."/>
        </authorList>
    </citation>
    <scope>NUCLEOTIDE SEQUENCE [LARGE SCALE GENOMIC DNA]</scope>
    <source>
        <strain evidence="13">CGMCC 1.10329</strain>
    </source>
</reference>
<dbReference type="PANTHER" id="PTHR12216:SF4">
    <property type="entry name" value="UROCANATE HYDRATASE"/>
    <property type="match status" value="1"/>
</dbReference>
<evidence type="ECO:0000256" key="7">
    <source>
        <dbReference type="HAMAP-Rule" id="MF_00577"/>
    </source>
</evidence>
<dbReference type="Pfam" id="PF17391">
    <property type="entry name" value="Urocanase_N"/>
    <property type="match status" value="1"/>
</dbReference>
<dbReference type="NCBIfam" id="NF003820">
    <property type="entry name" value="PRK05414.1"/>
    <property type="match status" value="1"/>
</dbReference>
<feature type="binding site" evidence="7">
    <location>
        <begin position="274"/>
        <end position="278"/>
    </location>
    <ligand>
        <name>NAD(+)</name>
        <dbReference type="ChEBI" id="CHEBI:57540"/>
    </ligand>
</feature>
<keyword evidence="3 7" id="KW-0369">Histidine metabolism</keyword>
<dbReference type="EMBL" id="FOXI01000010">
    <property type="protein sequence ID" value="SFP85212.1"/>
    <property type="molecule type" value="Genomic_DNA"/>
</dbReference>
<comment type="subcellular location">
    <subcellularLocation>
        <location evidence="7">Cytoplasm</location>
    </subcellularLocation>
</comment>
<proteinExistence type="inferred from homology"/>
<evidence type="ECO:0000313" key="13">
    <source>
        <dbReference type="Proteomes" id="UP000183769"/>
    </source>
</evidence>
<evidence type="ECO:0000256" key="5">
    <source>
        <dbReference type="ARBA" id="ARBA00023239"/>
    </source>
</evidence>
<dbReference type="Pfam" id="PF01175">
    <property type="entry name" value="Urocanase"/>
    <property type="match status" value="1"/>
</dbReference>
<feature type="domain" description="Urocanase Rossmann-like" evidence="9">
    <location>
        <begin position="151"/>
        <end position="368"/>
    </location>
</feature>
<dbReference type="InterPro" id="IPR038364">
    <property type="entry name" value="Urocanase_central_sf"/>
</dbReference>
<feature type="binding site" evidence="7">
    <location>
        <position position="212"/>
    </location>
    <ligand>
        <name>NAD(+)</name>
        <dbReference type="ChEBI" id="CHEBI:57540"/>
    </ligand>
</feature>
<dbReference type="Gene3D" id="3.40.50.10730">
    <property type="entry name" value="Urocanase like domains"/>
    <property type="match status" value="1"/>
</dbReference>
<protein>
    <recommendedName>
        <fullName evidence="7">Probable urocanate hydratase</fullName>
        <shortName evidence="7">Urocanase</shortName>
        <ecNumber evidence="7">4.2.1.49</ecNumber>
    </recommendedName>
    <alternativeName>
        <fullName evidence="7">Imidazolonepropionate hydrolase</fullName>
    </alternativeName>
</protein>
<feature type="binding site" evidence="7">
    <location>
        <position position="519"/>
    </location>
    <ligand>
        <name>NAD(+)</name>
        <dbReference type="ChEBI" id="CHEBI:57540"/>
    </ligand>
</feature>
<dbReference type="InterPro" id="IPR035401">
    <property type="entry name" value="Urocanase_C"/>
</dbReference>
<dbReference type="AlphaFoldDB" id="A0A1I5TQ74"/>
<feature type="binding site" evidence="7">
    <location>
        <begin position="187"/>
        <end position="189"/>
    </location>
    <ligand>
        <name>NAD(+)</name>
        <dbReference type="ChEBI" id="CHEBI:57540"/>
    </ligand>
</feature>
<evidence type="ECO:0000259" key="9">
    <source>
        <dbReference type="Pfam" id="PF01175"/>
    </source>
</evidence>
<dbReference type="InterPro" id="IPR023636">
    <property type="entry name" value="Urocanase_CS"/>
</dbReference>
<comment type="pathway">
    <text evidence="1 7">Amino-acid degradation; L-histidine degradation into L-glutamate; N-formimidoyl-L-glutamate from L-histidine: step 2/3.</text>
</comment>
<dbReference type="UniPathway" id="UPA00379">
    <property type="reaction ID" value="UER00550"/>
</dbReference>
<feature type="binding site" evidence="7">
    <location>
        <position position="141"/>
    </location>
    <ligand>
        <name>NAD(+)</name>
        <dbReference type="ChEBI" id="CHEBI:57540"/>
    </ligand>
</feature>
<accession>A0A1I5TQ74</accession>
<feature type="binding site" evidence="7">
    <location>
        <position position="333"/>
    </location>
    <ligand>
        <name>NAD(+)</name>
        <dbReference type="ChEBI" id="CHEBI:57540"/>
    </ligand>
</feature>
<dbReference type="Pfam" id="PF17392">
    <property type="entry name" value="Urocanase_C"/>
    <property type="match status" value="1"/>
</dbReference>
<dbReference type="PANTHER" id="PTHR12216">
    <property type="entry name" value="UROCANATE HYDRATASE"/>
    <property type="match status" value="1"/>
</dbReference>
<comment type="cofactor">
    <cofactor evidence="7">
        <name>NAD(+)</name>
        <dbReference type="ChEBI" id="CHEBI:57540"/>
    </cofactor>
    <text evidence="7">Binds 1 NAD(+) per subunit.</text>
</comment>
<feature type="binding site" evidence="7">
    <location>
        <position position="207"/>
    </location>
    <ligand>
        <name>NAD(+)</name>
        <dbReference type="ChEBI" id="CHEBI:57540"/>
    </ligand>
</feature>
<dbReference type="InterPro" id="IPR055351">
    <property type="entry name" value="Urocanase"/>
</dbReference>
<dbReference type="GO" id="GO:0019557">
    <property type="term" value="P:L-histidine catabolic process to glutamate and formate"/>
    <property type="evidence" value="ECO:0007669"/>
    <property type="project" value="UniProtKB-UniPathway"/>
</dbReference>
<keyword evidence="4 7" id="KW-0520">NAD</keyword>
<evidence type="ECO:0000256" key="1">
    <source>
        <dbReference type="ARBA" id="ARBA00004794"/>
    </source>
</evidence>
<evidence type="ECO:0000256" key="2">
    <source>
        <dbReference type="ARBA" id="ARBA00007578"/>
    </source>
</evidence>
<dbReference type="InterPro" id="IPR035400">
    <property type="entry name" value="Urocanase_N"/>
</dbReference>
<dbReference type="OrthoDB" id="173478at2157"/>
<dbReference type="GO" id="GO:0016153">
    <property type="term" value="F:urocanate hydratase activity"/>
    <property type="evidence" value="ECO:0007669"/>
    <property type="project" value="UniProtKB-UniRule"/>
</dbReference>
<dbReference type="NCBIfam" id="TIGR01228">
    <property type="entry name" value="hutU"/>
    <property type="match status" value="1"/>
</dbReference>
<gene>
    <name evidence="7" type="primary">hutU</name>
    <name evidence="12" type="ORF">SAMN05216277_11046</name>
</gene>
<feature type="domain" description="Urocanase C-terminal" evidence="11">
    <location>
        <begin position="371"/>
        <end position="572"/>
    </location>
</feature>
<keyword evidence="7" id="KW-0963">Cytoplasm</keyword>
<evidence type="ECO:0000256" key="4">
    <source>
        <dbReference type="ARBA" id="ARBA00023027"/>
    </source>
</evidence>
<evidence type="ECO:0000259" key="10">
    <source>
        <dbReference type="Pfam" id="PF17391"/>
    </source>
</evidence>
<comment type="function">
    <text evidence="7">Catalyzes the conversion of urocanate to 4-imidazolone-5-propionate.</text>
</comment>
<dbReference type="PROSITE" id="PS01233">
    <property type="entry name" value="UROCANASE"/>
    <property type="match status" value="1"/>
</dbReference>
<keyword evidence="13" id="KW-1185">Reference proteome</keyword>
<dbReference type="RefSeq" id="WP_074878998.1">
    <property type="nucleotide sequence ID" value="NZ_FOXI01000010.1"/>
</dbReference>
<feature type="binding site" evidence="7">
    <location>
        <begin position="253"/>
        <end position="254"/>
    </location>
    <ligand>
        <name>NAD(+)</name>
        <dbReference type="ChEBI" id="CHEBI:57540"/>
    </ligand>
</feature>
<feature type="active site" evidence="7">
    <location>
        <position position="430"/>
    </location>
</feature>
<keyword evidence="5 7" id="KW-0456">Lyase</keyword>
<sequence>MDESADKENRIREPSEQWREYQGAPTGTDLECEGWRQEAAFRLLNNNLDPEVAEDPENLVVYGGTGRAARSWDAYDALLDELRGLGDDETLLVQSGKPVGTFETHERAPRVLIANSNLVGNWDSWDHFHELEAEGKIMYGQMTAGSWAYIGTQGIIQGTYETLAAAGREHFDGTLEGSIVVTGGLGGMGGAQPLAVTMNHGVCIAAEVDEERIDRRLETGYVQEKTDDLDAAIDAAVDAAERGEAYSVGVHMNAADMLEGMLDRGFVPDIVTDQTSAHDELEGYYPSGYTVDEADELRAADPDSYVEESVDTMARHVAAILELQDRGAVAFEYGNNIRGQVADHRGSVTTSTGAEHDPFDFPGFVPEYIRPLFCRGKGPFRWLALSGEEDDIYRTDEAVKELFPEKAALHRWIDLAQERVPFQGLPSRVCWLGYETDDDGVTERARFALRINELVREGEIAGPIVVTRDHLDAGSVASPNRETEAMRDGTDAVADWPILNALLNTAAGADIVSVHDGGGVGIGNAIHANNHVVLDGTDLAAEKAERVFTTDPGMGVVRHADAGYEDAMDEADRSDVHVPLSDS</sequence>
<dbReference type="SUPFAM" id="SSF111326">
    <property type="entry name" value="Urocanase"/>
    <property type="match status" value="1"/>
</dbReference>
<dbReference type="InterPro" id="IPR023637">
    <property type="entry name" value="Urocanase-like"/>
</dbReference>
<dbReference type="InterPro" id="IPR036190">
    <property type="entry name" value="Urocanase_sf"/>
</dbReference>
<organism evidence="12 13">
    <name type="scientific">Halolamina pelagica</name>
    <dbReference type="NCBI Taxonomy" id="699431"/>
    <lineage>
        <taxon>Archaea</taxon>
        <taxon>Methanobacteriati</taxon>
        <taxon>Methanobacteriota</taxon>
        <taxon>Stenosarchaea group</taxon>
        <taxon>Halobacteria</taxon>
        <taxon>Halobacteriales</taxon>
        <taxon>Haloferacaceae</taxon>
    </lineage>
</organism>
<dbReference type="FunFam" id="3.40.50.10730:FF:000001">
    <property type="entry name" value="Urocanate hydratase"/>
    <property type="match status" value="1"/>
</dbReference>
<evidence type="ECO:0000259" key="11">
    <source>
        <dbReference type="Pfam" id="PF17392"/>
    </source>
</evidence>
<comment type="similarity">
    <text evidence="2 7">Belongs to the urocanase family.</text>
</comment>
<dbReference type="EC" id="4.2.1.49" evidence="7"/>
<dbReference type="GO" id="GO:0019556">
    <property type="term" value="P:L-histidine catabolic process to glutamate and formamide"/>
    <property type="evidence" value="ECO:0007669"/>
    <property type="project" value="UniProtKB-UniPathway"/>
</dbReference>
<dbReference type="HAMAP" id="MF_00577">
    <property type="entry name" value="HutU"/>
    <property type="match status" value="1"/>
</dbReference>
<dbReference type="InterPro" id="IPR035085">
    <property type="entry name" value="Urocanase_Rossmann-like"/>
</dbReference>
<dbReference type="PIRSF" id="PIRSF001423">
    <property type="entry name" value="Urocanate_hydrat"/>
    <property type="match status" value="1"/>
</dbReference>
<comment type="caution">
    <text evidence="7">Lacks conserved residue(s) required for the propagation of feature annotation.</text>
</comment>
<comment type="catalytic activity">
    <reaction evidence="6 7">
        <text>4-imidazolone-5-propanoate = trans-urocanate + H2O</text>
        <dbReference type="Rhea" id="RHEA:13101"/>
        <dbReference type="ChEBI" id="CHEBI:15377"/>
        <dbReference type="ChEBI" id="CHEBI:17771"/>
        <dbReference type="ChEBI" id="CHEBI:77893"/>
        <dbReference type="EC" id="4.2.1.49"/>
    </reaction>
</comment>
<feature type="binding site" evidence="7">
    <location>
        <begin position="63"/>
        <end position="64"/>
    </location>
    <ligand>
        <name>NAD(+)</name>
        <dbReference type="ChEBI" id="CHEBI:57540"/>
    </ligand>
</feature>
<dbReference type="Gene3D" id="3.40.1770.10">
    <property type="entry name" value="Urocanase superfamily"/>
    <property type="match status" value="1"/>
</dbReference>
<name>A0A1I5TQ74_9EURY</name>
<feature type="domain" description="Urocanase N-terminal" evidence="10">
    <location>
        <begin position="24"/>
        <end position="147"/>
    </location>
</feature>
<feature type="region of interest" description="Disordered" evidence="8">
    <location>
        <begin position="1"/>
        <end position="26"/>
    </location>
</feature>
<dbReference type="GO" id="GO:0005737">
    <property type="term" value="C:cytoplasm"/>
    <property type="evidence" value="ECO:0007669"/>
    <property type="project" value="UniProtKB-SubCell"/>
</dbReference>
<evidence type="ECO:0000256" key="8">
    <source>
        <dbReference type="SAM" id="MobiDB-lite"/>
    </source>
</evidence>
<evidence type="ECO:0000256" key="3">
    <source>
        <dbReference type="ARBA" id="ARBA00022808"/>
    </source>
</evidence>
<feature type="compositionally biased region" description="Basic and acidic residues" evidence="8">
    <location>
        <begin position="1"/>
        <end position="19"/>
    </location>
</feature>
<evidence type="ECO:0000256" key="6">
    <source>
        <dbReference type="ARBA" id="ARBA00047623"/>
    </source>
</evidence>
<dbReference type="Proteomes" id="UP000183769">
    <property type="component" value="Unassembled WGS sequence"/>
</dbReference>